<feature type="non-terminal residue" evidence="1">
    <location>
        <position position="35"/>
    </location>
</feature>
<evidence type="ECO:0000313" key="2">
    <source>
        <dbReference type="Proteomes" id="UP000708208"/>
    </source>
</evidence>
<reference evidence="1" key="1">
    <citation type="submission" date="2021-06" db="EMBL/GenBank/DDBJ databases">
        <authorList>
            <person name="Hodson N. C."/>
            <person name="Mongue J. A."/>
            <person name="Jaron S. K."/>
        </authorList>
    </citation>
    <scope>NUCLEOTIDE SEQUENCE</scope>
</reference>
<evidence type="ECO:0000313" key="1">
    <source>
        <dbReference type="EMBL" id="CAG7733262.1"/>
    </source>
</evidence>
<keyword evidence="2" id="KW-1185">Reference proteome</keyword>
<proteinExistence type="predicted"/>
<dbReference type="Proteomes" id="UP000708208">
    <property type="component" value="Unassembled WGS sequence"/>
</dbReference>
<gene>
    <name evidence="1" type="ORF">AFUS01_LOCUS21716</name>
</gene>
<protein>
    <submittedName>
        <fullName evidence="1">Uncharacterized protein</fullName>
    </submittedName>
</protein>
<comment type="caution">
    <text evidence="1">The sequence shown here is derived from an EMBL/GenBank/DDBJ whole genome shotgun (WGS) entry which is preliminary data.</text>
</comment>
<accession>A0A8J2PBI1</accession>
<sequence>ESRSLKVLIQFPLQYNWKGPTRSKLDEFERSPQLF</sequence>
<organism evidence="1 2">
    <name type="scientific">Allacma fusca</name>
    <dbReference type="NCBI Taxonomy" id="39272"/>
    <lineage>
        <taxon>Eukaryota</taxon>
        <taxon>Metazoa</taxon>
        <taxon>Ecdysozoa</taxon>
        <taxon>Arthropoda</taxon>
        <taxon>Hexapoda</taxon>
        <taxon>Collembola</taxon>
        <taxon>Symphypleona</taxon>
        <taxon>Sminthuridae</taxon>
        <taxon>Allacma</taxon>
    </lineage>
</organism>
<dbReference type="EMBL" id="CAJVCH010245892">
    <property type="protein sequence ID" value="CAG7733262.1"/>
    <property type="molecule type" value="Genomic_DNA"/>
</dbReference>
<name>A0A8J2PBI1_9HEXA</name>
<dbReference type="AlphaFoldDB" id="A0A8J2PBI1"/>